<feature type="binding site" evidence="6">
    <location>
        <position position="225"/>
    </location>
    <ligand>
        <name>pyruvate</name>
        <dbReference type="ChEBI" id="CHEBI:15361"/>
    </ligand>
</feature>
<dbReference type="AlphaFoldDB" id="A0A239BPY4"/>
<dbReference type="Proteomes" id="UP000198415">
    <property type="component" value="Unassembled WGS sequence"/>
</dbReference>
<organism evidence="7 8">
    <name type="scientific">Actinoplanes regularis</name>
    <dbReference type="NCBI Taxonomy" id="52697"/>
    <lineage>
        <taxon>Bacteria</taxon>
        <taxon>Bacillati</taxon>
        <taxon>Actinomycetota</taxon>
        <taxon>Actinomycetes</taxon>
        <taxon>Micromonosporales</taxon>
        <taxon>Micromonosporaceae</taxon>
        <taxon>Actinoplanes</taxon>
    </lineage>
</organism>
<gene>
    <name evidence="7" type="ORF">SAMN06264365_11030</name>
</gene>
<dbReference type="SMART" id="SM01130">
    <property type="entry name" value="DHDPS"/>
    <property type="match status" value="1"/>
</dbReference>
<feature type="active site" description="Schiff-base intermediate with substrate" evidence="5">
    <location>
        <position position="182"/>
    </location>
</feature>
<name>A0A239BPY4_9ACTN</name>
<dbReference type="GO" id="GO:0044281">
    <property type="term" value="P:small molecule metabolic process"/>
    <property type="evidence" value="ECO:0007669"/>
    <property type="project" value="UniProtKB-ARBA"/>
</dbReference>
<evidence type="ECO:0000256" key="1">
    <source>
        <dbReference type="ARBA" id="ARBA00007592"/>
    </source>
</evidence>
<dbReference type="InterPro" id="IPR013785">
    <property type="entry name" value="Aldolase_TIM"/>
</dbReference>
<proteinExistence type="inferred from homology"/>
<dbReference type="Pfam" id="PF00701">
    <property type="entry name" value="DHDPS"/>
    <property type="match status" value="2"/>
</dbReference>
<dbReference type="Gene3D" id="3.20.20.70">
    <property type="entry name" value="Aldolase class I"/>
    <property type="match status" value="1"/>
</dbReference>
<dbReference type="SUPFAM" id="SSF51569">
    <property type="entry name" value="Aldolase"/>
    <property type="match status" value="1"/>
</dbReference>
<keyword evidence="2 4" id="KW-0456">Lyase</keyword>
<feature type="binding site" evidence="6">
    <location>
        <position position="48"/>
    </location>
    <ligand>
        <name>pyruvate</name>
        <dbReference type="ChEBI" id="CHEBI:15361"/>
    </ligand>
</feature>
<dbReference type="PANTHER" id="PTHR12128:SF66">
    <property type="entry name" value="4-HYDROXY-2-OXOGLUTARATE ALDOLASE, MITOCHONDRIAL"/>
    <property type="match status" value="1"/>
</dbReference>
<evidence type="ECO:0000256" key="6">
    <source>
        <dbReference type="PIRSR" id="PIRSR001365-2"/>
    </source>
</evidence>
<evidence type="ECO:0000313" key="8">
    <source>
        <dbReference type="Proteomes" id="UP000198415"/>
    </source>
</evidence>
<dbReference type="InterPro" id="IPR020625">
    <property type="entry name" value="Schiff_base-form_aldolases_AS"/>
</dbReference>
<dbReference type="GO" id="GO:0008840">
    <property type="term" value="F:4-hydroxy-tetrahydrodipicolinate synthase activity"/>
    <property type="evidence" value="ECO:0007669"/>
    <property type="project" value="TreeGrafter"/>
</dbReference>
<feature type="active site" description="Proton donor/acceptor" evidence="5">
    <location>
        <position position="154"/>
    </location>
</feature>
<protein>
    <submittedName>
        <fullName evidence="7">4-hydroxy-tetrahydrodipicolinate synthase</fullName>
    </submittedName>
</protein>
<evidence type="ECO:0000256" key="4">
    <source>
        <dbReference type="PIRNR" id="PIRNR001365"/>
    </source>
</evidence>
<reference evidence="7 8" key="1">
    <citation type="submission" date="2017-06" db="EMBL/GenBank/DDBJ databases">
        <authorList>
            <person name="Kim H.J."/>
            <person name="Triplett B.A."/>
        </authorList>
    </citation>
    <scope>NUCLEOTIDE SEQUENCE [LARGE SCALE GENOMIC DNA]</scope>
    <source>
        <strain evidence="7 8">DSM 43151</strain>
    </source>
</reference>
<comment type="similarity">
    <text evidence="1 4">Belongs to the DapA family.</text>
</comment>
<dbReference type="InterPro" id="IPR002220">
    <property type="entry name" value="DapA-like"/>
</dbReference>
<evidence type="ECO:0000256" key="5">
    <source>
        <dbReference type="PIRSR" id="PIRSR001365-1"/>
    </source>
</evidence>
<evidence type="ECO:0000256" key="3">
    <source>
        <dbReference type="ARBA" id="ARBA00023270"/>
    </source>
</evidence>
<dbReference type="PANTHER" id="PTHR12128">
    <property type="entry name" value="DIHYDRODIPICOLINATE SYNTHASE"/>
    <property type="match status" value="1"/>
</dbReference>
<dbReference type="PROSITE" id="PS00666">
    <property type="entry name" value="DHDPS_2"/>
    <property type="match status" value="1"/>
</dbReference>
<keyword evidence="3" id="KW-0704">Schiff base</keyword>
<evidence type="ECO:0000256" key="2">
    <source>
        <dbReference type="ARBA" id="ARBA00023239"/>
    </source>
</evidence>
<dbReference type="EMBL" id="FZNR01000010">
    <property type="protein sequence ID" value="SNS09431.1"/>
    <property type="molecule type" value="Genomic_DNA"/>
</dbReference>
<accession>A0A239BPY4</accession>
<evidence type="ECO:0000313" key="7">
    <source>
        <dbReference type="EMBL" id="SNS09431.1"/>
    </source>
</evidence>
<sequence length="309" mass="31494">MTMELTGVFVPMITPFDESGAVAYPALESLAHQILEAGATGLVALGTTGEPSALTPGEQHDILTVLSKVCAHHHAPLLAGAHPDAGLHAPLLAGARPGAGLHAPLPAGARPGAEFPQVTAMLSLVPPFVRPGAAGVLAHFTALAAISPVPLVIYHVPPRTGQPLDAATLRAIGTLDRVIGIKYATGTLDADVIALLADPPPNFAVLSGDDIYLSPLLALGATGGILASAHVATDRFVALATAWRTGDVSTARKLGHELTPLSTALFAEPNPTVIKAVLHAQGRIPTPAVRLPLLPASPTALQNALRYAG</sequence>
<keyword evidence="8" id="KW-1185">Reference proteome</keyword>
<dbReference type="PIRSF" id="PIRSF001365">
    <property type="entry name" value="DHDPS"/>
    <property type="match status" value="1"/>
</dbReference>